<dbReference type="RefSeq" id="WP_201633176.1">
    <property type="nucleotide sequence ID" value="NZ_JAEQNB010000002.1"/>
</dbReference>
<dbReference type="Pfam" id="PF25275">
    <property type="entry name" value="Golvesin_C"/>
    <property type="match status" value="1"/>
</dbReference>
<evidence type="ECO:0000313" key="8">
    <source>
        <dbReference type="Proteomes" id="UP000602284"/>
    </source>
</evidence>
<name>A0ABS1J8C4_9BACL</name>
<dbReference type="InterPro" id="IPR002502">
    <property type="entry name" value="Amidase_domain"/>
</dbReference>
<dbReference type="InterPro" id="IPR036505">
    <property type="entry name" value="Amidase/PGRP_sf"/>
</dbReference>
<evidence type="ECO:0000256" key="3">
    <source>
        <dbReference type="ARBA" id="ARBA00022801"/>
    </source>
</evidence>
<dbReference type="InterPro" id="IPR033803">
    <property type="entry name" value="CBD-like_Golvesin-Xly"/>
</dbReference>
<protein>
    <recommendedName>
        <fullName evidence="2">N-acetylmuramoyl-L-alanine amidase</fullName>
        <ecNumber evidence="2">3.5.1.28</ecNumber>
    </recommendedName>
</protein>
<keyword evidence="4" id="KW-0961">Cell wall biogenesis/degradation</keyword>
<comment type="caution">
    <text evidence="7">The sequence shown here is derived from an EMBL/GenBank/DDBJ whole genome shotgun (WGS) entry which is preliminary data.</text>
</comment>
<proteinExistence type="predicted"/>
<dbReference type="Proteomes" id="UP000602284">
    <property type="component" value="Unassembled WGS sequence"/>
</dbReference>
<dbReference type="Pfam" id="PF01510">
    <property type="entry name" value="Amidase_2"/>
    <property type="match status" value="1"/>
</dbReference>
<dbReference type="EMBL" id="JAEQNB010000002">
    <property type="protein sequence ID" value="MBL0386523.1"/>
    <property type="molecule type" value="Genomic_DNA"/>
</dbReference>
<comment type="catalytic activity">
    <reaction evidence="1">
        <text>Hydrolyzes the link between N-acetylmuramoyl residues and L-amino acid residues in certain cell-wall glycopeptides.</text>
        <dbReference type="EC" id="3.5.1.28"/>
    </reaction>
</comment>
<dbReference type="Gene3D" id="3.40.80.10">
    <property type="entry name" value="Peptidoglycan recognition protein-like"/>
    <property type="match status" value="1"/>
</dbReference>
<dbReference type="EC" id="3.5.1.28" evidence="2"/>
<evidence type="ECO:0000256" key="4">
    <source>
        <dbReference type="ARBA" id="ARBA00023316"/>
    </source>
</evidence>
<feature type="signal peptide" evidence="5">
    <location>
        <begin position="1"/>
        <end position="26"/>
    </location>
</feature>
<evidence type="ECO:0000313" key="7">
    <source>
        <dbReference type="EMBL" id="MBL0386523.1"/>
    </source>
</evidence>
<organism evidence="7 8">
    <name type="scientific">Tumebacillus amylolyticus</name>
    <dbReference type="NCBI Taxonomy" id="2801339"/>
    <lineage>
        <taxon>Bacteria</taxon>
        <taxon>Bacillati</taxon>
        <taxon>Bacillota</taxon>
        <taxon>Bacilli</taxon>
        <taxon>Bacillales</taxon>
        <taxon>Alicyclobacillaceae</taxon>
        <taxon>Tumebacillus</taxon>
    </lineage>
</organism>
<dbReference type="CDD" id="cd06583">
    <property type="entry name" value="PGRP"/>
    <property type="match status" value="1"/>
</dbReference>
<dbReference type="InterPro" id="IPR051206">
    <property type="entry name" value="NAMLAA_amidase_2"/>
</dbReference>
<dbReference type="InterPro" id="IPR008258">
    <property type="entry name" value="Transglycosylase_SLT_dom_1"/>
</dbReference>
<accession>A0ABS1J8C4</accession>
<sequence>MKKWVSVLATTALTLAVSGTAVPTFAAQSDSKTLATAPTLENAFAAAAKEFNVPKELLMAVSYTESRWQMDTELDASEHGNGKGLMHLSDNSFKKALSDAAKQLGVKAKDLESDPTLNIRGGAFVLAKAQKDLGKSLTSNLNDWYEAVASFEGASQKQEGVLFADEVFRVLKEGTSLTIEGGTLSVAGDKTLAPNKGAYTNVEYGLTSVTTLTPDYSGAIWNPASTSNYQVATRPTSNPINYVIIHDTEGSYSGSINWFKDPAAQVSAHYVVRSSDGQITQMVQEKDIAWHARSFNTNGIGVEHEGYEAQTGWYTDAMYTTSAALVKSICQRYGIPMDREHILSHSELWGNDHTDPGKNWDWNKYMTKITGVSKNWTVVNVDDQDTASGAFTFSGPSQYWHPITGYGLHNEINYTNGNGTVISNYATWKPTIPVAGNYEVKVFIPSNYAATTGAKYEIHYNGGVVTKTVNQSLYSNQWVSLGTYNFATGTAGYVKLGDNTGDKVSIGFDTIRFIGQ</sequence>
<gene>
    <name evidence="7" type="ORF">JJB07_07665</name>
</gene>
<dbReference type="InterPro" id="IPR023346">
    <property type="entry name" value="Lysozyme-like_dom_sf"/>
</dbReference>
<evidence type="ECO:0000256" key="1">
    <source>
        <dbReference type="ARBA" id="ARBA00001561"/>
    </source>
</evidence>
<evidence type="ECO:0000256" key="2">
    <source>
        <dbReference type="ARBA" id="ARBA00011901"/>
    </source>
</evidence>
<reference evidence="7 8" key="1">
    <citation type="submission" date="2021-01" db="EMBL/GenBank/DDBJ databases">
        <title>Tumebacillus sp. strain ITR2 16S ribosomal RNA gene Genome sequencing and assembly.</title>
        <authorList>
            <person name="Kang M."/>
        </authorList>
    </citation>
    <scope>NUCLEOTIDE SEQUENCE [LARGE SCALE GENOMIC DNA]</scope>
    <source>
        <strain evidence="7 8">ITR2</strain>
    </source>
</reference>
<dbReference type="Pfam" id="PF01464">
    <property type="entry name" value="SLT"/>
    <property type="match status" value="1"/>
</dbReference>
<evidence type="ECO:0000259" key="6">
    <source>
        <dbReference type="SMART" id="SM00644"/>
    </source>
</evidence>
<dbReference type="PANTHER" id="PTHR30417">
    <property type="entry name" value="N-ACETYLMURAMOYL-L-ALANINE AMIDASE AMID"/>
    <property type="match status" value="1"/>
</dbReference>
<dbReference type="PANTHER" id="PTHR30417:SF1">
    <property type="entry name" value="N-ACETYLMURAMOYL-L-ALANINE AMIDASE AMID"/>
    <property type="match status" value="1"/>
</dbReference>
<evidence type="ECO:0000256" key="5">
    <source>
        <dbReference type="SAM" id="SignalP"/>
    </source>
</evidence>
<dbReference type="SMART" id="SM00644">
    <property type="entry name" value="Ami_2"/>
    <property type="match status" value="1"/>
</dbReference>
<dbReference type="SUPFAM" id="SSF53955">
    <property type="entry name" value="Lysozyme-like"/>
    <property type="match status" value="1"/>
</dbReference>
<keyword evidence="3" id="KW-0378">Hydrolase</keyword>
<keyword evidence="8" id="KW-1185">Reference proteome</keyword>
<dbReference type="Gene3D" id="1.10.530.10">
    <property type="match status" value="1"/>
</dbReference>
<keyword evidence="5" id="KW-0732">Signal</keyword>
<dbReference type="SUPFAM" id="SSF55846">
    <property type="entry name" value="N-acetylmuramoyl-L-alanine amidase-like"/>
    <property type="match status" value="1"/>
</dbReference>
<feature type="chain" id="PRO_5045912636" description="N-acetylmuramoyl-L-alanine amidase" evidence="5">
    <location>
        <begin position="27"/>
        <end position="516"/>
    </location>
</feature>
<feature type="domain" description="N-acetylmuramoyl-L-alanine amidase" evidence="6">
    <location>
        <begin position="229"/>
        <end position="357"/>
    </location>
</feature>